<dbReference type="Proteomes" id="UP000284250">
    <property type="component" value="Unassembled WGS sequence"/>
</dbReference>
<dbReference type="OrthoDB" id="794757at2"/>
<reference evidence="1 2" key="1">
    <citation type="submission" date="2018-09" db="EMBL/GenBank/DDBJ databases">
        <authorList>
            <person name="Zeman M."/>
            <person name="Pardy F."/>
        </authorList>
    </citation>
    <scope>NUCLEOTIDE SEQUENCE [LARGE SCALE GENOMIC DNA]</scope>
    <source>
        <strain evidence="1 2">CCM 8852</strain>
    </source>
</reference>
<comment type="caution">
    <text evidence="1">The sequence shown here is derived from an EMBL/GenBank/DDBJ whole genome shotgun (WGS) entry which is preliminary data.</text>
</comment>
<organism evidence="1 2">
    <name type="scientific">Hymenobacter rubripertinctus</name>
    <dbReference type="NCBI Taxonomy" id="2029981"/>
    <lineage>
        <taxon>Bacteria</taxon>
        <taxon>Pseudomonadati</taxon>
        <taxon>Bacteroidota</taxon>
        <taxon>Cytophagia</taxon>
        <taxon>Cytophagales</taxon>
        <taxon>Hymenobacteraceae</taxon>
        <taxon>Hymenobacter</taxon>
    </lineage>
</organism>
<proteinExistence type="predicted"/>
<dbReference type="PROSITE" id="PS51257">
    <property type="entry name" value="PROKAR_LIPOPROTEIN"/>
    <property type="match status" value="1"/>
</dbReference>
<keyword evidence="2" id="KW-1185">Reference proteome</keyword>
<dbReference type="EMBL" id="QYCN01000008">
    <property type="protein sequence ID" value="RIY11613.1"/>
    <property type="molecule type" value="Genomic_DNA"/>
</dbReference>
<reference evidence="1 2" key="2">
    <citation type="submission" date="2019-01" db="EMBL/GenBank/DDBJ databases">
        <title>Hymenobacter humicola sp. nov., isolated from soils in Antarctica.</title>
        <authorList>
            <person name="Sedlacek I."/>
            <person name="Holochova P."/>
            <person name="Kralova S."/>
            <person name="Pantucek R."/>
            <person name="Stankova E."/>
            <person name="Vrbovska V."/>
            <person name="Kristofova L."/>
            <person name="Svec P."/>
            <person name="Busse H.-J."/>
        </authorList>
    </citation>
    <scope>NUCLEOTIDE SEQUENCE [LARGE SCALE GENOMIC DNA]</scope>
    <source>
        <strain evidence="1 2">CCM 8852</strain>
    </source>
</reference>
<dbReference type="RefSeq" id="WP_119655132.1">
    <property type="nucleotide sequence ID" value="NZ_JBHUOI010000008.1"/>
</dbReference>
<name>A0A418R2H2_9BACT</name>
<dbReference type="AlphaFoldDB" id="A0A418R2H2"/>
<accession>A0A418R2H2</accession>
<evidence type="ECO:0000313" key="2">
    <source>
        <dbReference type="Proteomes" id="UP000284250"/>
    </source>
</evidence>
<evidence type="ECO:0000313" key="1">
    <source>
        <dbReference type="EMBL" id="RIY11613.1"/>
    </source>
</evidence>
<protein>
    <submittedName>
        <fullName evidence="1">Uncharacterized protein</fullName>
    </submittedName>
</protein>
<gene>
    <name evidence="1" type="ORF">D0T11_07330</name>
</gene>
<sequence length="190" mass="21101">MRKAYFGWLAGLPLLAACGPGEPAPSPETRRTAYFDLPGLLKNQSTMLNQRRPAVEKQVLLRDGKQQTTRVAQTDWAKELQVFQQADINKPALRGLYSVDSVQLPSGATQRTYRRLPGTDSPVEELSVTTQGTAVQSLTATVAQDNPLVYSAKHLEMRYQKGRLASYRVTGVQKLILFDSVHYAVRAIVQ</sequence>